<keyword evidence="2" id="KW-1185">Reference proteome</keyword>
<evidence type="ECO:0000313" key="2">
    <source>
        <dbReference type="Proteomes" id="UP000176562"/>
    </source>
</evidence>
<proteinExistence type="predicted"/>
<organism evidence="1 2">
    <name type="scientific">Rhodobacter xanthinilyticus</name>
    <dbReference type="NCBI Taxonomy" id="1850250"/>
    <lineage>
        <taxon>Bacteria</taxon>
        <taxon>Pseudomonadati</taxon>
        <taxon>Pseudomonadota</taxon>
        <taxon>Alphaproteobacteria</taxon>
        <taxon>Rhodobacterales</taxon>
        <taxon>Rhodobacter group</taxon>
        <taxon>Rhodobacter</taxon>
    </lineage>
</organism>
<dbReference type="InterPro" id="IPR029058">
    <property type="entry name" value="AB_hydrolase_fold"/>
</dbReference>
<dbReference type="KEGG" id="rhp:LPB142_14230"/>
<dbReference type="EMBL" id="CP017781">
    <property type="protein sequence ID" value="AOZ70335.1"/>
    <property type="molecule type" value="Genomic_DNA"/>
</dbReference>
<sequence length="239" mass="25523">MALTRLLSRPPYSVDFAEGTGPDLVISFASVGHDPTRPPGAEFIATATGRGTAAAPRRALFISDESRSWASDPGFAPMLEEALARLDAPVSRIATLGLSMGAFSALAAAQVLPVDTVLAFSPQFSPLPGHIAGETRWAEWTTRLTAPRWPEAPLPTRGTAWLFHGMRDDTPHAEAFPRAPGTEQILFAEESHASLVPHLKRKGALAGLLEAALAGDRRRLLRIAAACGGRRRDRAAPRP</sequence>
<gene>
    <name evidence="1" type="ORF">LPB142_14230</name>
</gene>
<dbReference type="Proteomes" id="UP000176562">
    <property type="component" value="Chromosome"/>
</dbReference>
<dbReference type="RefSeq" id="WP_071166747.1">
    <property type="nucleotide sequence ID" value="NZ_CP017781.1"/>
</dbReference>
<evidence type="ECO:0008006" key="3">
    <source>
        <dbReference type="Google" id="ProtNLM"/>
    </source>
</evidence>
<dbReference type="Gene3D" id="3.40.50.1820">
    <property type="entry name" value="alpha/beta hydrolase"/>
    <property type="match status" value="1"/>
</dbReference>
<protein>
    <recommendedName>
        <fullName evidence="3">AB hydrolase-1 domain-containing protein</fullName>
    </recommendedName>
</protein>
<dbReference type="AlphaFoldDB" id="A0A1D9MEM5"/>
<accession>A0A1D9MEM5</accession>
<evidence type="ECO:0000313" key="1">
    <source>
        <dbReference type="EMBL" id="AOZ70335.1"/>
    </source>
</evidence>
<reference evidence="1 2" key="1">
    <citation type="submission" date="2016-10" db="EMBL/GenBank/DDBJ databases">
        <title>Rhodobacter sp. LPB0142, isolated from sea water.</title>
        <authorList>
            <person name="Kim E."/>
            <person name="Yi H."/>
        </authorList>
    </citation>
    <scope>NUCLEOTIDE SEQUENCE [LARGE SCALE GENOMIC DNA]</scope>
    <source>
        <strain evidence="1 2">LPB0142</strain>
    </source>
</reference>
<dbReference type="SUPFAM" id="SSF53474">
    <property type="entry name" value="alpha/beta-Hydrolases"/>
    <property type="match status" value="1"/>
</dbReference>
<name>A0A1D9MEM5_9RHOB</name>
<dbReference type="STRING" id="1850250.LPB142_14230"/>